<feature type="compositionally biased region" description="Low complexity" evidence="1">
    <location>
        <begin position="352"/>
        <end position="365"/>
    </location>
</feature>
<dbReference type="HOGENOM" id="CLU_618400_0_0_1"/>
<gene>
    <name evidence="2" type="ORF">RirG_222830</name>
</gene>
<feature type="compositionally biased region" description="Basic residues" evidence="1">
    <location>
        <begin position="379"/>
        <end position="390"/>
    </location>
</feature>
<feature type="region of interest" description="Disordered" evidence="1">
    <location>
        <begin position="277"/>
        <end position="418"/>
    </location>
</feature>
<comment type="caution">
    <text evidence="2">The sequence shown here is derived from an EMBL/GenBank/DDBJ whole genome shotgun (WGS) entry which is preliminary data.</text>
</comment>
<evidence type="ECO:0000313" key="3">
    <source>
        <dbReference type="Proteomes" id="UP000022910"/>
    </source>
</evidence>
<accession>A0A015INB8</accession>
<name>A0A015INB8_RHIIW</name>
<evidence type="ECO:0000313" key="2">
    <source>
        <dbReference type="EMBL" id="EXX55720.1"/>
    </source>
</evidence>
<protein>
    <submittedName>
        <fullName evidence="2">Uncharacterized protein</fullName>
    </submittedName>
</protein>
<evidence type="ECO:0000256" key="1">
    <source>
        <dbReference type="SAM" id="MobiDB-lite"/>
    </source>
</evidence>
<sequence length="443" mass="49210">MAATMSVFCLVETKFNDSKSGAEFGDAVFKIGPQSYEKFKWKVFYNTRKGPHSKQCQSFNENDIVHMFGKFTFIKVEGIETIALVLSSAYTFKRNEGGNMRKDLPDQTPVMSFFSRPIPNSHQIIDTVNSLKSTTDIYSAYNNEKTRLHFGILYNVIKQRWANIAAQWNSDKVFNIVGHYAAAKQNYIIVNATEIDYEDISKSPNTSSDSSNAASLDSQANIISRFYDSLNLQESSPTTTTHNINSNQIAPANSSLSSLETSNLSLSQQVISNHITQDVTSNPSISLTPPSQSSTPIYHQYPQSYQPNSTNSPNLNNTTLLPYPHFNQTHPMPHQFSPNLQHIPPRNTSHESNSSQLNPSLNNNNCIVIEEIPPIQTKKSPKNPRKRAAPPKKPNLSSTKKVKTRSDTKLNPNSEQGVMGLAVASLLENDESNDSSSNVASTP</sequence>
<keyword evidence="3" id="KW-1185">Reference proteome</keyword>
<feature type="compositionally biased region" description="Polar residues" evidence="1">
    <location>
        <begin position="326"/>
        <end position="351"/>
    </location>
</feature>
<feature type="compositionally biased region" description="Low complexity" evidence="1">
    <location>
        <begin position="307"/>
        <end position="322"/>
    </location>
</feature>
<reference evidence="2 3" key="1">
    <citation type="submission" date="2014-02" db="EMBL/GenBank/DDBJ databases">
        <title>Single nucleus genome sequencing reveals high similarity among nuclei of an endomycorrhizal fungus.</title>
        <authorList>
            <person name="Lin K."/>
            <person name="Geurts R."/>
            <person name="Zhang Z."/>
            <person name="Limpens E."/>
            <person name="Saunders D.G."/>
            <person name="Mu D."/>
            <person name="Pang E."/>
            <person name="Cao H."/>
            <person name="Cha H."/>
            <person name="Lin T."/>
            <person name="Zhou Q."/>
            <person name="Shang Y."/>
            <person name="Li Y."/>
            <person name="Ivanov S."/>
            <person name="Sharma T."/>
            <person name="Velzen R.V."/>
            <person name="Ruijter N.D."/>
            <person name="Aanen D.K."/>
            <person name="Win J."/>
            <person name="Kamoun S."/>
            <person name="Bisseling T."/>
            <person name="Huang S."/>
        </authorList>
    </citation>
    <scope>NUCLEOTIDE SEQUENCE [LARGE SCALE GENOMIC DNA]</scope>
    <source>
        <strain evidence="3">DAOM197198w</strain>
    </source>
</reference>
<dbReference type="EMBL" id="JEMT01028045">
    <property type="protein sequence ID" value="EXX55720.1"/>
    <property type="molecule type" value="Genomic_DNA"/>
</dbReference>
<dbReference type="Proteomes" id="UP000022910">
    <property type="component" value="Unassembled WGS sequence"/>
</dbReference>
<proteinExistence type="predicted"/>
<feature type="compositionally biased region" description="Polar residues" evidence="1">
    <location>
        <begin position="277"/>
        <end position="306"/>
    </location>
</feature>
<organism evidence="2 3">
    <name type="scientific">Rhizophagus irregularis (strain DAOM 197198w)</name>
    <name type="common">Glomus intraradices</name>
    <dbReference type="NCBI Taxonomy" id="1432141"/>
    <lineage>
        <taxon>Eukaryota</taxon>
        <taxon>Fungi</taxon>
        <taxon>Fungi incertae sedis</taxon>
        <taxon>Mucoromycota</taxon>
        <taxon>Glomeromycotina</taxon>
        <taxon>Glomeromycetes</taxon>
        <taxon>Glomerales</taxon>
        <taxon>Glomeraceae</taxon>
        <taxon>Rhizophagus</taxon>
    </lineage>
</organism>
<dbReference type="AlphaFoldDB" id="A0A015INB8"/>
<dbReference type="OrthoDB" id="10382861at2759"/>
<feature type="compositionally biased region" description="Low complexity" evidence="1">
    <location>
        <begin position="434"/>
        <end position="443"/>
    </location>
</feature>
<feature type="region of interest" description="Disordered" evidence="1">
    <location>
        <begin position="424"/>
        <end position="443"/>
    </location>
</feature>